<dbReference type="GO" id="GO:0005230">
    <property type="term" value="F:extracellular ligand-gated monoatomic ion channel activity"/>
    <property type="evidence" value="ECO:0007669"/>
    <property type="project" value="InterPro"/>
</dbReference>
<reference evidence="5" key="1">
    <citation type="submission" date="2019-02" db="EMBL/GenBank/DDBJ databases">
        <authorList>
            <person name="Gruber-Vodicka R. H."/>
            <person name="Seah K. B. B."/>
        </authorList>
    </citation>
    <scope>NUCLEOTIDE SEQUENCE</scope>
    <source>
        <strain evidence="5">BECK_DK161</strain>
    </source>
</reference>
<keyword evidence="3" id="KW-0472">Membrane</keyword>
<dbReference type="EMBL" id="CAADEY010000082">
    <property type="protein sequence ID" value="VFJ60521.1"/>
    <property type="molecule type" value="Genomic_DNA"/>
</dbReference>
<comment type="similarity">
    <text evidence="1">Belongs to the leucine-binding protein family.</text>
</comment>
<evidence type="ECO:0000259" key="4">
    <source>
        <dbReference type="Pfam" id="PF13458"/>
    </source>
</evidence>
<accession>A0A450T202</accession>
<dbReference type="GO" id="GO:0016020">
    <property type="term" value="C:membrane"/>
    <property type="evidence" value="ECO:0007669"/>
    <property type="project" value="InterPro"/>
</dbReference>
<organism evidence="5">
    <name type="scientific">Candidatus Kentrum sp. DK</name>
    <dbReference type="NCBI Taxonomy" id="2126562"/>
    <lineage>
        <taxon>Bacteria</taxon>
        <taxon>Pseudomonadati</taxon>
        <taxon>Pseudomonadota</taxon>
        <taxon>Gammaproteobacteria</taxon>
        <taxon>Candidatus Kentrum</taxon>
    </lineage>
</organism>
<dbReference type="Gene3D" id="1.20.58.390">
    <property type="entry name" value="Neurotransmitter-gated ion-channel transmembrane domain"/>
    <property type="match status" value="1"/>
</dbReference>
<gene>
    <name evidence="5" type="ORF">BECKDK2373C_GA0170839_10826</name>
</gene>
<evidence type="ECO:0000256" key="1">
    <source>
        <dbReference type="ARBA" id="ARBA00010062"/>
    </source>
</evidence>
<dbReference type="AlphaFoldDB" id="A0A450T202"/>
<dbReference type="InterPro" id="IPR028081">
    <property type="entry name" value="Leu-bd"/>
</dbReference>
<keyword evidence="3" id="KW-1133">Transmembrane helix</keyword>
<dbReference type="PANTHER" id="PTHR47151:SF2">
    <property type="entry name" value="AMINO ACID BINDING PROTEIN"/>
    <property type="match status" value="1"/>
</dbReference>
<dbReference type="InterPro" id="IPR038050">
    <property type="entry name" value="Neuro_actylchol_rec"/>
</dbReference>
<feature type="transmembrane region" description="Helical" evidence="3">
    <location>
        <begin position="666"/>
        <end position="686"/>
    </location>
</feature>
<feature type="transmembrane region" description="Helical" evidence="3">
    <location>
        <begin position="633"/>
        <end position="654"/>
    </location>
</feature>
<feature type="transmembrane region" description="Helical" evidence="3">
    <location>
        <begin position="692"/>
        <end position="711"/>
    </location>
</feature>
<dbReference type="InterPro" id="IPR036734">
    <property type="entry name" value="Neur_chan_lig-bd_sf"/>
</dbReference>
<keyword evidence="2" id="KW-0732">Signal</keyword>
<protein>
    <submittedName>
        <fullName evidence="5">Amino acid/amide ABC transporter substrate-binding protein, HAAT family</fullName>
    </submittedName>
</protein>
<dbReference type="InterPro" id="IPR028082">
    <property type="entry name" value="Peripla_BP_I"/>
</dbReference>
<evidence type="ECO:0000256" key="2">
    <source>
        <dbReference type="ARBA" id="ARBA00022729"/>
    </source>
</evidence>
<feature type="domain" description="Leucine-binding protein" evidence="4">
    <location>
        <begin position="38"/>
        <end position="345"/>
    </location>
</feature>
<dbReference type="Gene3D" id="3.40.50.2300">
    <property type="match status" value="2"/>
</dbReference>
<dbReference type="Gene3D" id="2.70.170.10">
    <property type="entry name" value="Neurotransmitter-gated ion-channel ligand-binding domain"/>
    <property type="match status" value="1"/>
</dbReference>
<evidence type="ECO:0000313" key="5">
    <source>
        <dbReference type="EMBL" id="VFJ60521.1"/>
    </source>
</evidence>
<evidence type="ECO:0000256" key="3">
    <source>
        <dbReference type="SAM" id="Phobius"/>
    </source>
</evidence>
<feature type="transmembrane region" description="Helical" evidence="3">
    <location>
        <begin position="739"/>
        <end position="758"/>
    </location>
</feature>
<dbReference type="Pfam" id="PF13458">
    <property type="entry name" value="Peripla_BP_6"/>
    <property type="match status" value="1"/>
</dbReference>
<dbReference type="PANTHER" id="PTHR47151">
    <property type="entry name" value="LEU/ILE/VAL-BINDING ABC TRANSPORTER SUBUNIT"/>
    <property type="match status" value="1"/>
</dbReference>
<dbReference type="SUPFAM" id="SSF53822">
    <property type="entry name" value="Periplasmic binding protein-like I"/>
    <property type="match status" value="1"/>
</dbReference>
<proteinExistence type="inferred from homology"/>
<name>A0A450T202_9GAMM</name>
<keyword evidence="3" id="KW-0812">Transmembrane</keyword>
<sequence>MMQPFFHSRIFIFFTILAAAGLVLYFGGVFQAWGETHIRIAVAGPMSGKNAHVGLAMRRAVAYRVEKMKERKDPLAGRIEILVYDDGNDPARAEVIAREIAERADVLAVIGHHYSSVALSAGPVYKQYGIPAITASATADEITRDNPWFFRNAPANSFQGSIIANYVSHILTAPAATVIFDRDDYGASLARGFSLEAEKLGLAIKNQWGFDTTAQDADALLESIPHWVIDSGDPGIIFLATHDAEGARIVATLKHFGRDFSFIGADAIASENFLTALEKLPQERFRKGYYSDGIHAVSSFLPDTANRTAQLLGHDFMERYGEPLSDIDIGYFDAAGLVIDAIGRTLSQAAPPERSNSMKDRRNAIRKYLSERTDPGNAYRGSAGEIYFDIDRNLAKPPWIGRYQGGRLLSAPVQFQPVKAWIGIDNPLEEILAERIFLVNKQFLHRLQVIYAGIDVNAISDLSVENGTYVVDFYLWFRFPGEFNDAGIEFVNAVPDEGSTGPLTLGEPIMAHTGQGVTTRAYRVKGKFKGEFDLRDFPFDEHRIEIRFRHKNHTLDKLIYVPDLRGMRGGASRGADYGFPPLGGWQVTDVLFHQDALENNSSLGLPRYFEQNVRIEYSQFNAVVRIARQSLRFIIKSLLPLFFVLVLIYLSYFIRDFSSRMGLGTGALMTVAFFHLSSTTNLQVYYLVALEYLFFLLYFSTVLSILAPLIIEYHQRKADRDAAHIPVARRIAGNIDRSGRIGQPILIVLFCAWMFWLFG</sequence>